<dbReference type="PANTHER" id="PTHR37422:SF17">
    <property type="entry name" value="O-ANTIGEN LIGASE"/>
    <property type="match status" value="1"/>
</dbReference>
<dbReference type="PANTHER" id="PTHR37422">
    <property type="entry name" value="TEICHURONIC ACID BIOSYNTHESIS PROTEIN TUAE"/>
    <property type="match status" value="1"/>
</dbReference>
<feature type="transmembrane region" description="Helical" evidence="5">
    <location>
        <begin position="272"/>
        <end position="297"/>
    </location>
</feature>
<evidence type="ECO:0000313" key="7">
    <source>
        <dbReference type="EMBL" id="TLV02591.1"/>
    </source>
</evidence>
<sequence length="496" mass="54863">MKYSLSTDSLSHKPIVPLIDRLTGPVGLILLAVLAVFLGIGSIYGGIVVGLLLLIAMVAIPAVYAIIVYPIFGIVVLMAMAFFLFFISRLGVDFPMGTAMDGLQAMLILGFLIKQKGNWDFSIYKSPVSVMVLVWIGYNVLQVANPWSESRMAWVYTVRTVAIVTLMYFVFIYHLRSIKSMRVVVVAWIILGLCGAIYGFKQEYIGIAPSELAGLWANPQMVSLLFINGAWRKYSLFSDPVSFSYTMVGASLLCIALLSGKTTLRMKILLGSFTVLFLMAMLFSGTRGAYVLVPVALIPFAILNFSKRIMLVSCIGAVFIAFLVVIPTGNPTLARFQTAFRPSDDPSFNVRKYNQKRIQPYILTHPFGGGLGSTGAWGARFAPNSFLASFPPDSGYMRVAVETGWVGMLIFCLLMYQVLKMGINNYYRIRNSELRTYCLAMTLIVFALNVGNFPQEAIVQFPNNILFYIAAAMLHTCYLTDKKLSKETLPVSTPEA</sequence>
<feature type="transmembrane region" description="Helical" evidence="5">
    <location>
        <begin position="28"/>
        <end position="55"/>
    </location>
</feature>
<evidence type="ECO:0000256" key="1">
    <source>
        <dbReference type="ARBA" id="ARBA00004141"/>
    </source>
</evidence>
<dbReference type="InterPro" id="IPR007016">
    <property type="entry name" value="O-antigen_ligase-rel_domated"/>
</dbReference>
<dbReference type="Pfam" id="PF04932">
    <property type="entry name" value="Wzy_C"/>
    <property type="match status" value="1"/>
</dbReference>
<feature type="transmembrane region" description="Helical" evidence="5">
    <location>
        <begin position="243"/>
        <end position="260"/>
    </location>
</feature>
<dbReference type="OrthoDB" id="783093at2"/>
<feature type="transmembrane region" description="Helical" evidence="5">
    <location>
        <begin position="437"/>
        <end position="455"/>
    </location>
</feature>
<dbReference type="AlphaFoldDB" id="A0A5R9L2E1"/>
<evidence type="ECO:0000256" key="5">
    <source>
        <dbReference type="SAM" id="Phobius"/>
    </source>
</evidence>
<name>A0A5R9L2E1_9BACT</name>
<feature type="transmembrane region" description="Helical" evidence="5">
    <location>
        <begin position="395"/>
        <end position="416"/>
    </location>
</feature>
<keyword evidence="7" id="KW-0436">Ligase</keyword>
<feature type="transmembrane region" description="Helical" evidence="5">
    <location>
        <begin position="183"/>
        <end position="200"/>
    </location>
</feature>
<evidence type="ECO:0000256" key="4">
    <source>
        <dbReference type="ARBA" id="ARBA00023136"/>
    </source>
</evidence>
<evidence type="ECO:0000256" key="3">
    <source>
        <dbReference type="ARBA" id="ARBA00022989"/>
    </source>
</evidence>
<dbReference type="RefSeq" id="WP_138363802.1">
    <property type="nucleotide sequence ID" value="NZ_VCEJ01000002.1"/>
</dbReference>
<dbReference type="GO" id="GO:0016020">
    <property type="term" value="C:membrane"/>
    <property type="evidence" value="ECO:0007669"/>
    <property type="project" value="UniProtKB-SubCell"/>
</dbReference>
<gene>
    <name evidence="7" type="ORF">FEN17_02925</name>
</gene>
<evidence type="ECO:0000313" key="8">
    <source>
        <dbReference type="Proteomes" id="UP000306402"/>
    </source>
</evidence>
<feature type="domain" description="O-antigen ligase-related" evidence="6">
    <location>
        <begin position="274"/>
        <end position="412"/>
    </location>
</feature>
<keyword evidence="4 5" id="KW-0472">Membrane</keyword>
<dbReference type="GO" id="GO:0016874">
    <property type="term" value="F:ligase activity"/>
    <property type="evidence" value="ECO:0007669"/>
    <property type="project" value="UniProtKB-KW"/>
</dbReference>
<dbReference type="InterPro" id="IPR051533">
    <property type="entry name" value="WaaL-like"/>
</dbReference>
<feature type="transmembrane region" description="Helical" evidence="5">
    <location>
        <begin position="153"/>
        <end position="171"/>
    </location>
</feature>
<comment type="caution">
    <text evidence="7">The sequence shown here is derived from an EMBL/GenBank/DDBJ whole genome shotgun (WGS) entry which is preliminary data.</text>
</comment>
<feature type="transmembrane region" description="Helical" evidence="5">
    <location>
        <begin position="461"/>
        <end position="479"/>
    </location>
</feature>
<dbReference type="Proteomes" id="UP000306402">
    <property type="component" value="Unassembled WGS sequence"/>
</dbReference>
<organism evidence="7 8">
    <name type="scientific">Dyadobacter luticola</name>
    <dbReference type="NCBI Taxonomy" id="1979387"/>
    <lineage>
        <taxon>Bacteria</taxon>
        <taxon>Pseudomonadati</taxon>
        <taxon>Bacteroidota</taxon>
        <taxon>Cytophagia</taxon>
        <taxon>Cytophagales</taxon>
        <taxon>Spirosomataceae</taxon>
        <taxon>Dyadobacter</taxon>
    </lineage>
</organism>
<keyword evidence="8" id="KW-1185">Reference proteome</keyword>
<proteinExistence type="predicted"/>
<comment type="subcellular location">
    <subcellularLocation>
        <location evidence="1">Membrane</location>
        <topology evidence="1">Multi-pass membrane protein</topology>
    </subcellularLocation>
</comment>
<feature type="transmembrane region" description="Helical" evidence="5">
    <location>
        <begin position="309"/>
        <end position="326"/>
    </location>
</feature>
<feature type="transmembrane region" description="Helical" evidence="5">
    <location>
        <begin position="122"/>
        <end position="141"/>
    </location>
</feature>
<keyword evidence="2 5" id="KW-0812">Transmembrane</keyword>
<dbReference type="EMBL" id="VCEJ01000002">
    <property type="protein sequence ID" value="TLV02591.1"/>
    <property type="molecule type" value="Genomic_DNA"/>
</dbReference>
<evidence type="ECO:0000256" key="2">
    <source>
        <dbReference type="ARBA" id="ARBA00022692"/>
    </source>
</evidence>
<evidence type="ECO:0000259" key="6">
    <source>
        <dbReference type="Pfam" id="PF04932"/>
    </source>
</evidence>
<protein>
    <submittedName>
        <fullName evidence="7">O-antigen ligase family protein</fullName>
    </submittedName>
</protein>
<feature type="transmembrane region" description="Helical" evidence="5">
    <location>
        <begin position="94"/>
        <end position="113"/>
    </location>
</feature>
<accession>A0A5R9L2E1</accession>
<feature type="transmembrane region" description="Helical" evidence="5">
    <location>
        <begin position="62"/>
        <end position="88"/>
    </location>
</feature>
<keyword evidence="3 5" id="KW-1133">Transmembrane helix</keyword>
<reference evidence="7 8" key="1">
    <citation type="submission" date="2019-05" db="EMBL/GenBank/DDBJ databases">
        <authorList>
            <person name="Qu J.-H."/>
        </authorList>
    </citation>
    <scope>NUCLEOTIDE SEQUENCE [LARGE SCALE GENOMIC DNA]</scope>
    <source>
        <strain evidence="7 8">T17</strain>
    </source>
</reference>